<keyword evidence="6 10" id="KW-0547">Nucleotide-binding</keyword>
<feature type="compositionally biased region" description="Polar residues" evidence="11">
    <location>
        <begin position="505"/>
        <end position="524"/>
    </location>
</feature>
<dbReference type="InterPro" id="IPR000719">
    <property type="entry name" value="Prot_kinase_dom"/>
</dbReference>
<dbReference type="FunFam" id="3.10.20.90:FF:000058">
    <property type="entry name" value="Octicosapeptide/phox/Bem1p domain kinase superfamily protein"/>
    <property type="match status" value="2"/>
</dbReference>
<dbReference type="EMBL" id="CP039350">
    <property type="protein sequence ID" value="QCD96221.1"/>
    <property type="molecule type" value="Genomic_DNA"/>
</dbReference>
<sequence>MESRLDEWHQSRSQPVTQDHLDGTHTHRRPVDFNTSEVKPVLNYSIQTGEEFALEFMRDKVNMRKPVLSNVSDSNYNPGYMELKGILGISHAGSESGSDISMLSMAEKYPKEFDRTSTSLPGDRINYGSIRSMPRTSLNQDNRQFVPGYGSFRAYDRSMIMKFLCSFGGRILPRPCDGNLRYVGGQTRILRLRKDISWLELMQTALQIYSQVYAIKYQLPGEDLDALVSVSSDEDLQNMMEECSHLQDREGSQKPRMFLFSMSDLEDAQFGLSSMGDDSEIQYVVAVNGMDLGSRKSTTMIGVSVSANDINELDRQSIDRETNNRVGIESIVQGNPPPTNNFDSSLASQFSPSVLPTSSNSYEKYPLFYGDQMMCHGELSDHYFINHGLDPSHKPVIGETPMIMPPHMLVNQQGILNEGLPPRGIQVQHSEIPTTLANKMVTSSIPQVSDPGKVLASELPSPAPTQLLNGYMKNNFPEASVVVAAPEGFSLHPPSVDKRQDYEETSSTSSSAFGPTCVDSHSNASDLSSLHPPPLPKRVYYSERIPREQVELLNRSSKSDDTHSSQFHVPDLLSDINPPDLVTESVDKLRDGNLSDRNGELSITENPLHANVFAVDNGIVNNQIYKQPPDTNTQIKSKLTEHVNPEQRQVLSDNEGHTDVLNKENVVGLEMKINGNNSYNKPLIDETKASKPDLQNLHQVSSGKNLDDPASTLPEVDWGDTSVKESNDVQALPVSLNGDIDDDSEEFPSDVITKQAHGDILIDINDRFPREFFTDIFSKAVLEEDPSSFHQLNSNGVGLSVNMENCDPKRWSYFQKLAQAGIDNVSLIDQDHLGFAPATGKVVGDDRAQHVTPLTTDEVSLNHAESHLDFVEENLLGRIGAQRKSNYDHSQVNDTESMQFDAMMENIRAQESEGEVGMFEKRNNNLHPLDPSLEEIDTSSLQVIMNDDLEELKELGSGTFGTVYHGKWRGTDVAIKRIKKICFTGRSSEQERLTVEFWREADILSKLHHPNVVAFYGVVEDGPGGTMATVTEYMVDGSLRHVLLRKDRYLDFRKRLIIAMDAAFGMEYLHSKNIVHFDLKCDNLLVNLKDPMRPICKVGDFGLSKIKRNTLVSGGVRGTLPWMAPELLNGSSNKVDVFSFGIVLWEILTGEEPYANMHYGAIIGGIVNNTLRPTIPNHCDSEWRTLMEQCWAPNPAARPSFTEIAGRLRIIFPPDTCHGSSSETFLSHTCIKLKTIINEALTRLPRMQKHQYNSMESRTEEFHSAPQLVPQDLRDGMHINARPPAYNMSENKPVLNYSIQTGEEFALEFMRDRVNLRKPPFPNVVGDPNYSTGYMELKGILGHTGSESGSDISVLTKTDKGPKEFDRRNSSQHQDRSNYGSARSIPRTSSNQENYRVLHGTASSSASEISSMKMKVLCSFGGRILPRPSDGKLRYVGGETRIISIRRDIRLQELMHKTSLIYGEPHVIKYQLPGEDLDALVSVSSDEDLRNMMEECHDLQGERGSTKLRMFLFSINDLDDTQFGIGSIDGDSEIQYVVAVNGMSMSSRNNSILHAAGGSTNNLHELNEQNNDRETNRVLMDSFGVSGSSLTDNVKSSLTTQSSQQMLPISSNAFETHPLFYDDPVIHQGDASQYPLQHGIGPSNNSARNVGEIPVSVPIQSLVNQGIVNDGQTSSELQVQISAMPDTLVKRKGDNFIHTGNDPGKVFPLEAPYPIASLPFGGNLHANLPEAPVSAAISEGFHHAVPSKNKGKHQQSEDAYSLIGSMNPTQTPKSGEDDLYTTPTDAFSRAQVDAESNVIDFGSLEPPPLPNRVYYSERIPREQEDLLNRSTKSDDAYGSHLLMSDLLSDFSQKNSETESNDILHGGNMSNQNIMSRSAPKPLQADGNTIDDGFAPPPTYKQWPDTTNKLNSKLALHVNSELKQVLVDNKVTGIEDQVLHSENDTNRSKDNHNILLVDGPKGTGHLALHQVLPVEHNLNVVSKPPDLNLAEVSTRESNNGTKVQAVAFPSTGNTGQDVSQNFPPEVRTRPTTQGDILIDIEDRFPRDILHDMFSKAILSEDSSSIGPLAADRAGLSLHMDNHEPKRWSYFQNLAQEGIDNVSLIDQDYLDFSSAVRKVPDGDSKSQHSAALLADGALAGHKESHLNFGGDENQKNVPVTTKTESTLLQQKYEHSQLKGNENKNMEAIMENVRPQESEYLEDDQNEARNVDLAGNFDISTVQTIEFWREADILSKLHHPNVVAFYGVVQDGPGATLATVTEYMVDGSLRNVLLRKDRYLDRRKRLIIAMDAAFGMEYLHSKNIVHFDLKCDNLLVNLKDPLRPICKVGDFGLSKIKRNTLVSGGVRGTLPWMAPELLNGSSNKVSEKVDVFSFGIVLWEILTGEEPYANMHYGAIIGGIVNNTLRPTIPSYCDLEWKTLMEQCWAPNPAVRPSFTEIARRLRVMSAAAIQNKGQVHKASK</sequence>
<feature type="compositionally biased region" description="Basic and acidic residues" evidence="11">
    <location>
        <begin position="1357"/>
        <end position="1376"/>
    </location>
</feature>
<feature type="domain" description="Protein kinase" evidence="12">
    <location>
        <begin position="949"/>
        <end position="1212"/>
    </location>
</feature>
<protein>
    <submittedName>
        <fullName evidence="13">Serine/threonine-protein kinase CTR1</fullName>
    </submittedName>
</protein>
<feature type="region of interest" description="Disordered" evidence="11">
    <location>
        <begin position="554"/>
        <end position="579"/>
    </location>
</feature>
<dbReference type="SUPFAM" id="SSF56112">
    <property type="entry name" value="Protein kinase-like (PK-like)"/>
    <property type="match status" value="2"/>
</dbReference>
<dbReference type="InterPro" id="IPR050167">
    <property type="entry name" value="Ser_Thr_protein_kinase"/>
</dbReference>
<evidence type="ECO:0000313" key="14">
    <source>
        <dbReference type="Proteomes" id="UP000501690"/>
    </source>
</evidence>
<feature type="compositionally biased region" description="Polar residues" evidence="11">
    <location>
        <begin position="1377"/>
        <end position="1394"/>
    </location>
</feature>
<feature type="region of interest" description="Disordered" evidence="11">
    <location>
        <begin position="1"/>
        <end position="31"/>
    </location>
</feature>
<evidence type="ECO:0000256" key="7">
    <source>
        <dbReference type="ARBA" id="ARBA00022777"/>
    </source>
</evidence>
<dbReference type="Gene3D" id="1.10.510.10">
    <property type="entry name" value="Transferase(Phosphotransferase) domain 1"/>
    <property type="match status" value="2"/>
</dbReference>
<dbReference type="SUPFAM" id="SSF54277">
    <property type="entry name" value="CAD &amp; PB1 domains"/>
    <property type="match status" value="2"/>
</dbReference>
<dbReference type="GO" id="GO:0005737">
    <property type="term" value="C:cytoplasm"/>
    <property type="evidence" value="ECO:0007669"/>
    <property type="project" value="UniProtKB-SubCell"/>
</dbReference>
<dbReference type="GO" id="GO:0010928">
    <property type="term" value="P:regulation of auxin mediated signaling pathway"/>
    <property type="evidence" value="ECO:0007669"/>
    <property type="project" value="UniProtKB-ARBA"/>
</dbReference>
<keyword evidence="4" id="KW-0597">Phosphoprotein</keyword>
<feature type="region of interest" description="Disordered" evidence="11">
    <location>
        <begin position="1346"/>
        <end position="1394"/>
    </location>
</feature>
<evidence type="ECO:0000256" key="1">
    <source>
        <dbReference type="ARBA" id="ARBA00004496"/>
    </source>
</evidence>
<keyword evidence="8 10" id="KW-0067">ATP-binding</keyword>
<dbReference type="Proteomes" id="UP000501690">
    <property type="component" value="Linkage Group LG6"/>
</dbReference>
<dbReference type="InterPro" id="IPR017441">
    <property type="entry name" value="Protein_kinase_ATP_BS"/>
</dbReference>
<dbReference type="Pfam" id="PF00564">
    <property type="entry name" value="PB1"/>
    <property type="match status" value="2"/>
</dbReference>
<dbReference type="GO" id="GO:0009734">
    <property type="term" value="P:auxin-activated signaling pathway"/>
    <property type="evidence" value="ECO:0007669"/>
    <property type="project" value="UniProtKB-KW"/>
</dbReference>
<dbReference type="Pfam" id="PF07714">
    <property type="entry name" value="PK_Tyr_Ser-Thr"/>
    <property type="match status" value="2"/>
</dbReference>
<dbReference type="InterPro" id="IPR008271">
    <property type="entry name" value="Ser/Thr_kinase_AS"/>
</dbReference>
<reference evidence="13 14" key="1">
    <citation type="submission" date="2019-04" db="EMBL/GenBank/DDBJ databases">
        <title>An improved genome assembly and genetic linkage map for asparagus bean, Vigna unguiculata ssp. sesquipedialis.</title>
        <authorList>
            <person name="Xia Q."/>
            <person name="Zhang R."/>
            <person name="Dong Y."/>
        </authorList>
    </citation>
    <scope>NUCLEOTIDE SEQUENCE [LARGE SCALE GENOMIC DNA]</scope>
    <source>
        <tissue evidence="13">Leaf</tissue>
    </source>
</reference>
<evidence type="ECO:0000256" key="6">
    <source>
        <dbReference type="ARBA" id="ARBA00022741"/>
    </source>
</evidence>
<evidence type="ECO:0000256" key="10">
    <source>
        <dbReference type="PROSITE-ProRule" id="PRU10141"/>
    </source>
</evidence>
<evidence type="ECO:0000256" key="3">
    <source>
        <dbReference type="ARBA" id="ARBA00022527"/>
    </source>
</evidence>
<dbReference type="PRINTS" id="PR00109">
    <property type="entry name" value="TYRKINASE"/>
</dbReference>
<keyword evidence="3" id="KW-0723">Serine/threonine-protein kinase</keyword>
<evidence type="ECO:0000313" key="13">
    <source>
        <dbReference type="EMBL" id="QCD96221.1"/>
    </source>
</evidence>
<dbReference type="Gene3D" id="3.10.20.90">
    <property type="entry name" value="Phosphatidylinositol 3-kinase Catalytic Subunit, Chain A, domain 1"/>
    <property type="match status" value="2"/>
</dbReference>
<dbReference type="FunFam" id="3.30.200.20:FF:000081">
    <property type="entry name" value="Octicosapeptide/phox/Bem1p domain kinase superfamily protein"/>
    <property type="match status" value="1"/>
</dbReference>
<keyword evidence="2" id="KW-0963">Cytoplasm</keyword>
<keyword evidence="5" id="KW-0808">Transferase</keyword>
<keyword evidence="9" id="KW-0927">Auxin signaling pathway</keyword>
<comment type="subcellular location">
    <subcellularLocation>
        <location evidence="1">Cytoplasm</location>
    </subcellularLocation>
</comment>
<proteinExistence type="predicted"/>
<evidence type="ECO:0000256" key="5">
    <source>
        <dbReference type="ARBA" id="ARBA00022679"/>
    </source>
</evidence>
<evidence type="ECO:0000256" key="4">
    <source>
        <dbReference type="ARBA" id="ARBA00022553"/>
    </source>
</evidence>
<dbReference type="GO" id="GO:0004674">
    <property type="term" value="F:protein serine/threonine kinase activity"/>
    <property type="evidence" value="ECO:0007669"/>
    <property type="project" value="UniProtKB-KW"/>
</dbReference>
<evidence type="ECO:0000259" key="12">
    <source>
        <dbReference type="PROSITE" id="PS50011"/>
    </source>
</evidence>
<dbReference type="PANTHER" id="PTHR23257:SF963">
    <property type="entry name" value="AT08303P"/>
    <property type="match status" value="1"/>
</dbReference>
<evidence type="ECO:0000256" key="9">
    <source>
        <dbReference type="ARBA" id="ARBA00023294"/>
    </source>
</evidence>
<feature type="compositionally biased region" description="Basic and acidic residues" evidence="11">
    <location>
        <begin position="19"/>
        <end position="31"/>
    </location>
</feature>
<organism evidence="13 14">
    <name type="scientific">Vigna unguiculata</name>
    <name type="common">Cowpea</name>
    <dbReference type="NCBI Taxonomy" id="3917"/>
    <lineage>
        <taxon>Eukaryota</taxon>
        <taxon>Viridiplantae</taxon>
        <taxon>Streptophyta</taxon>
        <taxon>Embryophyta</taxon>
        <taxon>Tracheophyta</taxon>
        <taxon>Spermatophyta</taxon>
        <taxon>Magnoliopsida</taxon>
        <taxon>eudicotyledons</taxon>
        <taxon>Gunneridae</taxon>
        <taxon>Pentapetalae</taxon>
        <taxon>rosids</taxon>
        <taxon>fabids</taxon>
        <taxon>Fabales</taxon>
        <taxon>Fabaceae</taxon>
        <taxon>Papilionoideae</taxon>
        <taxon>50 kb inversion clade</taxon>
        <taxon>NPAAA clade</taxon>
        <taxon>indigoferoid/millettioid clade</taxon>
        <taxon>Phaseoleae</taxon>
        <taxon>Vigna</taxon>
    </lineage>
</organism>
<evidence type="ECO:0000256" key="11">
    <source>
        <dbReference type="SAM" id="MobiDB-lite"/>
    </source>
</evidence>
<dbReference type="CDD" id="cd06410">
    <property type="entry name" value="PB1_UP2"/>
    <property type="match status" value="2"/>
</dbReference>
<name>A0A4D6M757_VIGUN</name>
<feature type="region of interest" description="Disordered" evidence="11">
    <location>
        <begin position="491"/>
        <end position="535"/>
    </location>
</feature>
<keyword evidence="7 13" id="KW-0418">Kinase</keyword>
<dbReference type="FunFam" id="1.10.510.10:FF:000142">
    <property type="entry name" value="Octicosapeptide/phox/Bem1p domain kinase superfamily protein"/>
    <property type="match status" value="1"/>
</dbReference>
<dbReference type="InterPro" id="IPR011009">
    <property type="entry name" value="Kinase-like_dom_sf"/>
</dbReference>
<dbReference type="CDD" id="cd13999">
    <property type="entry name" value="STKc_MAP3K-like"/>
    <property type="match status" value="2"/>
</dbReference>
<evidence type="ECO:0000256" key="2">
    <source>
        <dbReference type="ARBA" id="ARBA00022490"/>
    </source>
</evidence>
<evidence type="ECO:0000256" key="8">
    <source>
        <dbReference type="ARBA" id="ARBA00022840"/>
    </source>
</evidence>
<dbReference type="PROSITE" id="PS00108">
    <property type="entry name" value="PROTEIN_KINASE_ST"/>
    <property type="match status" value="2"/>
</dbReference>
<dbReference type="PROSITE" id="PS00107">
    <property type="entry name" value="PROTEIN_KINASE_ATP"/>
    <property type="match status" value="1"/>
</dbReference>
<accession>A0A4D6M757</accession>
<dbReference type="SMART" id="SM00666">
    <property type="entry name" value="PB1"/>
    <property type="match status" value="2"/>
</dbReference>
<dbReference type="SMART" id="SM00220">
    <property type="entry name" value="S_TKc"/>
    <property type="match status" value="2"/>
</dbReference>
<keyword evidence="14" id="KW-1185">Reference proteome</keyword>
<feature type="region of interest" description="Disordered" evidence="11">
    <location>
        <begin position="1855"/>
        <end position="1899"/>
    </location>
</feature>
<feature type="compositionally biased region" description="Basic and acidic residues" evidence="11">
    <location>
        <begin position="1"/>
        <end position="10"/>
    </location>
</feature>
<dbReference type="PANTHER" id="PTHR23257">
    <property type="entry name" value="SERINE-THREONINE PROTEIN KINASE"/>
    <property type="match status" value="1"/>
</dbReference>
<feature type="domain" description="Protein kinase" evidence="12">
    <location>
        <begin position="2170"/>
        <end position="2441"/>
    </location>
</feature>
<dbReference type="InterPro" id="IPR000270">
    <property type="entry name" value="PB1_dom"/>
</dbReference>
<dbReference type="InterPro" id="IPR001245">
    <property type="entry name" value="Ser-Thr/Tyr_kinase_cat_dom"/>
</dbReference>
<feature type="compositionally biased region" description="Polar residues" evidence="11">
    <location>
        <begin position="1346"/>
        <end position="1356"/>
    </location>
</feature>
<gene>
    <name evidence="13" type="ORF">DEO72_LG6g923</name>
</gene>
<dbReference type="GO" id="GO:0005524">
    <property type="term" value="F:ATP binding"/>
    <property type="evidence" value="ECO:0007669"/>
    <property type="project" value="UniProtKB-UniRule"/>
</dbReference>
<dbReference type="PROSITE" id="PS50011">
    <property type="entry name" value="PROTEIN_KINASE_DOM"/>
    <property type="match status" value="2"/>
</dbReference>
<feature type="binding site" evidence="10">
    <location>
        <position position="980"/>
    </location>
    <ligand>
        <name>ATP</name>
        <dbReference type="ChEBI" id="CHEBI:30616"/>
    </ligand>
</feature>
<dbReference type="Gene3D" id="3.30.200.20">
    <property type="entry name" value="Phosphorylase Kinase, domain 1"/>
    <property type="match status" value="1"/>
</dbReference>